<organism evidence="8 10">
    <name type="scientific">Heyndrickxia coagulans</name>
    <name type="common">Weizmannia coagulans</name>
    <dbReference type="NCBI Taxonomy" id="1398"/>
    <lineage>
        <taxon>Bacteria</taxon>
        <taxon>Bacillati</taxon>
        <taxon>Bacillota</taxon>
        <taxon>Bacilli</taxon>
        <taxon>Bacillales</taxon>
        <taxon>Bacillaceae</taxon>
        <taxon>Heyndrickxia</taxon>
    </lineage>
</organism>
<evidence type="ECO:0000313" key="7">
    <source>
        <dbReference type="EMBL" id="AJO23359.1"/>
    </source>
</evidence>
<dbReference type="GO" id="GO:0009425">
    <property type="term" value="C:bacterial-type flagellum basal body"/>
    <property type="evidence" value="ECO:0007669"/>
    <property type="project" value="UniProtKB-SubCell"/>
</dbReference>
<keyword evidence="8" id="KW-0282">Flagellum</keyword>
<proteinExistence type="inferred from homology"/>
<evidence type="ECO:0000313" key="8">
    <source>
        <dbReference type="EMBL" id="KWZ85607.1"/>
    </source>
</evidence>
<dbReference type="NCBIfam" id="TIGR00205">
    <property type="entry name" value="fliE"/>
    <property type="match status" value="1"/>
</dbReference>
<keyword evidence="3 4" id="KW-0975">Bacterial flagellum</keyword>
<evidence type="ECO:0000256" key="4">
    <source>
        <dbReference type="HAMAP-Rule" id="MF_00724"/>
    </source>
</evidence>
<dbReference type="Proteomes" id="UP000070376">
    <property type="component" value="Unassembled WGS sequence"/>
</dbReference>
<dbReference type="GO" id="GO:0005198">
    <property type="term" value="F:structural molecule activity"/>
    <property type="evidence" value="ECO:0007669"/>
    <property type="project" value="UniProtKB-UniRule"/>
</dbReference>
<feature type="region of interest" description="Disordered" evidence="6">
    <location>
        <begin position="1"/>
        <end position="29"/>
    </location>
</feature>
<name>A0A0C5C9K6_HEYCO</name>
<evidence type="ECO:0000256" key="2">
    <source>
        <dbReference type="ARBA" id="ARBA00009272"/>
    </source>
</evidence>
<reference evidence="8" key="3">
    <citation type="submission" date="2016-01" db="EMBL/GenBank/DDBJ databases">
        <authorList>
            <person name="Oliw E.H."/>
        </authorList>
    </citation>
    <scope>NUCLEOTIDE SEQUENCE [LARGE SCALE GENOMIC DNA]</scope>
    <source>
        <strain evidence="8">GED7749B</strain>
    </source>
</reference>
<dbReference type="PRINTS" id="PR01006">
    <property type="entry name" value="FLGHOOKFLIE"/>
</dbReference>
<evidence type="ECO:0000313" key="9">
    <source>
        <dbReference type="Proteomes" id="UP000032024"/>
    </source>
</evidence>
<dbReference type="GeneID" id="93260150"/>
<dbReference type="PANTHER" id="PTHR34653:SF1">
    <property type="entry name" value="FLAGELLAR HOOK-BASAL BODY COMPLEX PROTEIN FLIE"/>
    <property type="match status" value="1"/>
</dbReference>
<dbReference type="Proteomes" id="UP000032024">
    <property type="component" value="Chromosome"/>
</dbReference>
<feature type="compositionally biased region" description="Low complexity" evidence="6">
    <location>
        <begin position="12"/>
        <end position="29"/>
    </location>
</feature>
<evidence type="ECO:0000256" key="1">
    <source>
        <dbReference type="ARBA" id="ARBA00004117"/>
    </source>
</evidence>
<keyword evidence="8" id="KW-0969">Cilium</keyword>
<dbReference type="Pfam" id="PF02049">
    <property type="entry name" value="FliE"/>
    <property type="match status" value="1"/>
</dbReference>
<reference evidence="10" key="4">
    <citation type="submission" date="2016-01" db="EMBL/GenBank/DDBJ databases">
        <authorList>
            <person name="Mitreva M."/>
            <person name="Pepin K.H."/>
            <person name="Mihindukulasuriya K.A."/>
            <person name="Fulton R."/>
            <person name="Fronick C."/>
            <person name="O'Laughlin M."/>
            <person name="Miner T."/>
            <person name="Herter B."/>
            <person name="Rosa B.A."/>
            <person name="Cordes M."/>
            <person name="Tomlinson C."/>
            <person name="Wollam A."/>
            <person name="Palsikar V.B."/>
            <person name="Mardis E.R."/>
            <person name="Wilson R.K."/>
        </authorList>
    </citation>
    <scope>NUCLEOTIDE SEQUENCE [LARGE SCALE GENOMIC DNA]</scope>
    <source>
        <strain evidence="10">GED7749B</strain>
    </source>
</reference>
<evidence type="ECO:0000256" key="5">
    <source>
        <dbReference type="NCBIfam" id="TIGR00205"/>
    </source>
</evidence>
<evidence type="ECO:0000256" key="3">
    <source>
        <dbReference type="ARBA" id="ARBA00023143"/>
    </source>
</evidence>
<comment type="similarity">
    <text evidence="2 4">Belongs to the FliE family.</text>
</comment>
<gene>
    <name evidence="4" type="primary">fliE</name>
    <name evidence="8" type="ORF">HMPREF3213_00411</name>
    <name evidence="7" type="ORF">SB48_HM08orf04084</name>
</gene>
<dbReference type="AlphaFoldDB" id="A0A0C5C9K6"/>
<dbReference type="EMBL" id="CP010525">
    <property type="protein sequence ID" value="AJO23359.1"/>
    <property type="molecule type" value="Genomic_DNA"/>
</dbReference>
<sequence length="103" mass="11068">MSVQSISQTPFASLSGLSPKSAGAASSANGSVSFSDLLKQSVNELNKQQNHSDTLITKLSNGENVDLYQVMVAVQKANLSMQTALEVRNKAVEGYKEMMQMQV</sequence>
<reference evidence="7" key="1">
    <citation type="submission" date="2015-01" db="EMBL/GenBank/DDBJ databases">
        <title>Comparative genome analysis of Bacillus coagulans HM-08, Clostridium butyricum HM-68, Bacillus subtilis HM-66 and Bacillus licheniformis BL-09.</title>
        <authorList>
            <person name="Zhang H."/>
        </authorList>
    </citation>
    <scope>NUCLEOTIDE SEQUENCE [LARGE SCALE GENOMIC DNA]</scope>
    <source>
        <strain evidence="7">HM-08</strain>
    </source>
</reference>
<dbReference type="EMBL" id="LRPN01000015">
    <property type="protein sequence ID" value="KWZ85607.1"/>
    <property type="molecule type" value="Genomic_DNA"/>
</dbReference>
<comment type="subcellular location">
    <subcellularLocation>
        <location evidence="1 4">Bacterial flagellum basal body</location>
    </subcellularLocation>
</comment>
<reference evidence="9" key="2">
    <citation type="submission" date="2015-01" db="EMBL/GenBank/DDBJ databases">
        <title>Comparative genome analysis of Bacillus coagulans HM-08, Clostridium butyricum HM-68, Bacillus subtilis HM-66 and Bacillus paralicheniformis BL-09.</title>
        <authorList>
            <person name="Zhang H."/>
        </authorList>
    </citation>
    <scope>NUCLEOTIDE SEQUENCE [LARGE SCALE GENOMIC DNA]</scope>
    <source>
        <strain evidence="9">HM-08</strain>
    </source>
</reference>
<dbReference type="PANTHER" id="PTHR34653">
    <property type="match status" value="1"/>
</dbReference>
<feature type="compositionally biased region" description="Polar residues" evidence="6">
    <location>
        <begin position="1"/>
        <end position="11"/>
    </location>
</feature>
<protein>
    <recommendedName>
        <fullName evidence="4 5">Flagellar hook-basal body complex protein FliE</fullName>
    </recommendedName>
</protein>
<dbReference type="GO" id="GO:0071973">
    <property type="term" value="P:bacterial-type flagellum-dependent cell motility"/>
    <property type="evidence" value="ECO:0007669"/>
    <property type="project" value="InterPro"/>
</dbReference>
<dbReference type="STRING" id="1398.AB434_2736"/>
<dbReference type="HAMAP" id="MF_00724">
    <property type="entry name" value="FliE"/>
    <property type="match status" value="1"/>
</dbReference>
<dbReference type="RefSeq" id="WP_017551517.1">
    <property type="nucleotide sequence ID" value="NZ_CP010525.1"/>
</dbReference>
<dbReference type="GO" id="GO:0003774">
    <property type="term" value="F:cytoskeletal motor activity"/>
    <property type="evidence" value="ECO:0007669"/>
    <property type="project" value="InterPro"/>
</dbReference>
<dbReference type="PATRIC" id="fig|1398.18.peg.2552"/>
<evidence type="ECO:0000256" key="6">
    <source>
        <dbReference type="SAM" id="MobiDB-lite"/>
    </source>
</evidence>
<keyword evidence="8" id="KW-0966">Cell projection</keyword>
<keyword evidence="9" id="KW-1185">Reference proteome</keyword>
<accession>A0A0C5C9K6</accession>
<dbReference type="InterPro" id="IPR001624">
    <property type="entry name" value="FliE"/>
</dbReference>
<evidence type="ECO:0000313" key="10">
    <source>
        <dbReference type="Proteomes" id="UP000070376"/>
    </source>
</evidence>